<gene>
    <name evidence="2" type="ORF">E9232_002519</name>
</gene>
<organism evidence="2 3">
    <name type="scientific">Inquilinus ginsengisoli</name>
    <dbReference type="NCBI Taxonomy" id="363840"/>
    <lineage>
        <taxon>Bacteria</taxon>
        <taxon>Pseudomonadati</taxon>
        <taxon>Pseudomonadota</taxon>
        <taxon>Alphaproteobacteria</taxon>
        <taxon>Rhodospirillales</taxon>
        <taxon>Rhodospirillaceae</taxon>
        <taxon>Inquilinus</taxon>
    </lineage>
</organism>
<dbReference type="RefSeq" id="WP_309794391.1">
    <property type="nucleotide sequence ID" value="NZ_JAVDPW010000004.1"/>
</dbReference>
<feature type="compositionally biased region" description="Basic and acidic residues" evidence="1">
    <location>
        <begin position="49"/>
        <end position="58"/>
    </location>
</feature>
<comment type="caution">
    <text evidence="2">The sequence shown here is derived from an EMBL/GenBank/DDBJ whole genome shotgun (WGS) entry which is preliminary data.</text>
</comment>
<evidence type="ECO:0000256" key="1">
    <source>
        <dbReference type="SAM" id="MobiDB-lite"/>
    </source>
</evidence>
<keyword evidence="3" id="KW-1185">Reference proteome</keyword>
<protein>
    <submittedName>
        <fullName evidence="2">Uncharacterized protein</fullName>
    </submittedName>
</protein>
<reference evidence="2 3" key="1">
    <citation type="submission" date="2023-07" db="EMBL/GenBank/DDBJ databases">
        <title>Sorghum-associated microbial communities from plants grown in Nebraska, USA.</title>
        <authorList>
            <person name="Schachtman D."/>
        </authorList>
    </citation>
    <scope>NUCLEOTIDE SEQUENCE [LARGE SCALE GENOMIC DNA]</scope>
    <source>
        <strain evidence="2 3">584</strain>
    </source>
</reference>
<feature type="region of interest" description="Disordered" evidence="1">
    <location>
        <begin position="37"/>
        <end position="58"/>
    </location>
</feature>
<sequence>MPWICFTADFDFRPSRRLALAYRAGTTLLVPTATADAAEAAGAGRRIPKPKDDPHERP</sequence>
<evidence type="ECO:0000313" key="3">
    <source>
        <dbReference type="Proteomes" id="UP001262410"/>
    </source>
</evidence>
<dbReference type="EMBL" id="JAVDPW010000004">
    <property type="protein sequence ID" value="MDR6289998.1"/>
    <property type="molecule type" value="Genomic_DNA"/>
</dbReference>
<proteinExistence type="predicted"/>
<name>A0ABU1JN06_9PROT</name>
<dbReference type="Proteomes" id="UP001262410">
    <property type="component" value="Unassembled WGS sequence"/>
</dbReference>
<evidence type="ECO:0000313" key="2">
    <source>
        <dbReference type="EMBL" id="MDR6289998.1"/>
    </source>
</evidence>
<accession>A0ABU1JN06</accession>